<dbReference type="GeneID" id="17250412"/>
<protein>
    <submittedName>
        <fullName evidence="2">Uncharacterized protein</fullName>
    </submittedName>
</protein>
<reference evidence="3" key="1">
    <citation type="journal article" date="2013" name="Nature">
        <title>Pan genome of the phytoplankton Emiliania underpins its global distribution.</title>
        <authorList>
            <person name="Read B.A."/>
            <person name="Kegel J."/>
            <person name="Klute M.J."/>
            <person name="Kuo A."/>
            <person name="Lefebvre S.C."/>
            <person name="Maumus F."/>
            <person name="Mayer C."/>
            <person name="Miller J."/>
            <person name="Monier A."/>
            <person name="Salamov A."/>
            <person name="Young J."/>
            <person name="Aguilar M."/>
            <person name="Claverie J.M."/>
            <person name="Frickenhaus S."/>
            <person name="Gonzalez K."/>
            <person name="Herman E.K."/>
            <person name="Lin Y.C."/>
            <person name="Napier J."/>
            <person name="Ogata H."/>
            <person name="Sarno A.F."/>
            <person name="Shmutz J."/>
            <person name="Schroeder D."/>
            <person name="de Vargas C."/>
            <person name="Verret F."/>
            <person name="von Dassow P."/>
            <person name="Valentin K."/>
            <person name="Van de Peer Y."/>
            <person name="Wheeler G."/>
            <person name="Dacks J.B."/>
            <person name="Delwiche C.F."/>
            <person name="Dyhrman S.T."/>
            <person name="Glockner G."/>
            <person name="John U."/>
            <person name="Richards T."/>
            <person name="Worden A.Z."/>
            <person name="Zhang X."/>
            <person name="Grigoriev I.V."/>
            <person name="Allen A.E."/>
            <person name="Bidle K."/>
            <person name="Borodovsky M."/>
            <person name="Bowler C."/>
            <person name="Brownlee C."/>
            <person name="Cock J.M."/>
            <person name="Elias M."/>
            <person name="Gladyshev V.N."/>
            <person name="Groth M."/>
            <person name="Guda C."/>
            <person name="Hadaegh A."/>
            <person name="Iglesias-Rodriguez M.D."/>
            <person name="Jenkins J."/>
            <person name="Jones B.M."/>
            <person name="Lawson T."/>
            <person name="Leese F."/>
            <person name="Lindquist E."/>
            <person name="Lobanov A."/>
            <person name="Lomsadze A."/>
            <person name="Malik S.B."/>
            <person name="Marsh M.E."/>
            <person name="Mackinder L."/>
            <person name="Mock T."/>
            <person name="Mueller-Roeber B."/>
            <person name="Pagarete A."/>
            <person name="Parker M."/>
            <person name="Probert I."/>
            <person name="Quesneville H."/>
            <person name="Raines C."/>
            <person name="Rensing S.A."/>
            <person name="Riano-Pachon D.M."/>
            <person name="Richier S."/>
            <person name="Rokitta S."/>
            <person name="Shiraiwa Y."/>
            <person name="Soanes D.M."/>
            <person name="van der Giezen M."/>
            <person name="Wahlund T.M."/>
            <person name="Williams B."/>
            <person name="Wilson W."/>
            <person name="Wolfe G."/>
            <person name="Wurch L.L."/>
        </authorList>
    </citation>
    <scope>NUCLEOTIDE SEQUENCE</scope>
</reference>
<keyword evidence="3" id="KW-1185">Reference proteome</keyword>
<accession>A0A0D3HYZ6</accession>
<dbReference type="PaxDb" id="2903-EOD04231"/>
<dbReference type="EnsemblProtists" id="EOD04231">
    <property type="protein sequence ID" value="EOD04231"/>
    <property type="gene ID" value="EMIHUDRAFT_439233"/>
</dbReference>
<dbReference type="HOGENOM" id="CLU_1716684_0_0_1"/>
<evidence type="ECO:0000313" key="2">
    <source>
        <dbReference type="EnsemblProtists" id="EOD04231"/>
    </source>
</evidence>
<feature type="compositionally biased region" description="Basic residues" evidence="1">
    <location>
        <begin position="67"/>
        <end position="76"/>
    </location>
</feature>
<proteinExistence type="predicted"/>
<evidence type="ECO:0000256" key="1">
    <source>
        <dbReference type="SAM" id="MobiDB-lite"/>
    </source>
</evidence>
<dbReference type="KEGG" id="ehx:EMIHUDRAFT_439233"/>
<feature type="compositionally biased region" description="Low complexity" evidence="1">
    <location>
        <begin position="77"/>
        <end position="95"/>
    </location>
</feature>
<reference evidence="2" key="2">
    <citation type="submission" date="2024-10" db="UniProtKB">
        <authorList>
            <consortium name="EnsemblProtists"/>
        </authorList>
    </citation>
    <scope>IDENTIFICATION</scope>
</reference>
<dbReference type="RefSeq" id="XP_005756660.1">
    <property type="nucleotide sequence ID" value="XM_005756603.1"/>
</dbReference>
<sequence>MHAVLKGGTRAGQVRDMSETCPRHVSVGNCCAVHLGTRPGHVRDMSETCPRHLAIGTPSSRAAPSSRHIRRRRGARRCGSQSAACCASSSSGSRGRTGDTSRTRPGQVRDMSETCLRRPDQTLHLYSGHDWTVTPLLLAVCRHDEPALRSRRT</sequence>
<evidence type="ECO:0000313" key="3">
    <source>
        <dbReference type="Proteomes" id="UP000013827"/>
    </source>
</evidence>
<dbReference type="AlphaFoldDB" id="A0A0D3HYZ6"/>
<organism evidence="2 3">
    <name type="scientific">Emiliania huxleyi (strain CCMP1516)</name>
    <dbReference type="NCBI Taxonomy" id="280463"/>
    <lineage>
        <taxon>Eukaryota</taxon>
        <taxon>Haptista</taxon>
        <taxon>Haptophyta</taxon>
        <taxon>Prymnesiophyceae</taxon>
        <taxon>Isochrysidales</taxon>
        <taxon>Noelaerhabdaceae</taxon>
        <taxon>Emiliania</taxon>
    </lineage>
</organism>
<dbReference type="Proteomes" id="UP000013827">
    <property type="component" value="Unassembled WGS sequence"/>
</dbReference>
<name>A0A0D3HYZ6_EMIH1</name>
<feature type="region of interest" description="Disordered" evidence="1">
    <location>
        <begin position="52"/>
        <end position="112"/>
    </location>
</feature>